<dbReference type="PANTHER" id="PTHR12000">
    <property type="entry name" value="HEMOGLOBINASE FAMILY MEMBER"/>
    <property type="match status" value="1"/>
</dbReference>
<dbReference type="PRINTS" id="PR00776">
    <property type="entry name" value="HEMOGLOBNASE"/>
</dbReference>
<dbReference type="EMBL" id="CAJHNH020000945">
    <property type="protein sequence ID" value="CAG5120652.1"/>
    <property type="molecule type" value="Genomic_DNA"/>
</dbReference>
<protein>
    <submittedName>
        <fullName evidence="3">Uncharacterized protein</fullName>
    </submittedName>
</protein>
<accession>A0A8S3YYV1</accession>
<dbReference type="Gene3D" id="3.40.50.1460">
    <property type="match status" value="2"/>
</dbReference>
<dbReference type="GO" id="GO:0005773">
    <property type="term" value="C:vacuole"/>
    <property type="evidence" value="ECO:0007669"/>
    <property type="project" value="GOC"/>
</dbReference>
<evidence type="ECO:0000313" key="3">
    <source>
        <dbReference type="EMBL" id="CAG5120652.1"/>
    </source>
</evidence>
<evidence type="ECO:0000256" key="2">
    <source>
        <dbReference type="SAM" id="SignalP"/>
    </source>
</evidence>
<gene>
    <name evidence="3" type="ORF">CUNI_LOCUS6210</name>
</gene>
<dbReference type="GO" id="GO:0006624">
    <property type="term" value="P:vacuolar protein processing"/>
    <property type="evidence" value="ECO:0007669"/>
    <property type="project" value="TreeGrafter"/>
</dbReference>
<reference evidence="3" key="1">
    <citation type="submission" date="2021-04" db="EMBL/GenBank/DDBJ databases">
        <authorList>
            <consortium name="Molecular Ecology Group"/>
        </authorList>
    </citation>
    <scope>NUCLEOTIDE SEQUENCE</scope>
</reference>
<sequence>MMIALAMFVSCLVGAAVGGNNWALLVAGSNTYDNYRHQADICHAYHIVSSHGIPDERIVVMMYDDIANNPDNPFPGNIINRPGGPNVYPGVPKDYTGAVSCCANNNSAINNKTYFIHSGPEDRVFVNFADHGAPGILAFPIRHAALEIQMCLLPPVYATTAANSDESSYACYYDNTRKTCLGDVYS</sequence>
<name>A0A8S3YYV1_9EUPU</name>
<keyword evidence="2" id="KW-0732">Signal</keyword>
<evidence type="ECO:0000313" key="4">
    <source>
        <dbReference type="Proteomes" id="UP000678393"/>
    </source>
</evidence>
<organism evidence="3 4">
    <name type="scientific">Candidula unifasciata</name>
    <dbReference type="NCBI Taxonomy" id="100452"/>
    <lineage>
        <taxon>Eukaryota</taxon>
        <taxon>Metazoa</taxon>
        <taxon>Spiralia</taxon>
        <taxon>Lophotrochozoa</taxon>
        <taxon>Mollusca</taxon>
        <taxon>Gastropoda</taxon>
        <taxon>Heterobranchia</taxon>
        <taxon>Euthyneura</taxon>
        <taxon>Panpulmonata</taxon>
        <taxon>Eupulmonata</taxon>
        <taxon>Stylommatophora</taxon>
        <taxon>Helicina</taxon>
        <taxon>Helicoidea</taxon>
        <taxon>Geomitridae</taxon>
        <taxon>Candidula</taxon>
    </lineage>
</organism>
<dbReference type="GO" id="GO:0051603">
    <property type="term" value="P:proteolysis involved in protein catabolic process"/>
    <property type="evidence" value="ECO:0007669"/>
    <property type="project" value="TreeGrafter"/>
</dbReference>
<dbReference type="InterPro" id="IPR001096">
    <property type="entry name" value="Peptidase_C13"/>
</dbReference>
<keyword evidence="4" id="KW-1185">Reference proteome</keyword>
<feature type="chain" id="PRO_5035857319" evidence="2">
    <location>
        <begin position="19"/>
        <end position="186"/>
    </location>
</feature>
<dbReference type="AlphaFoldDB" id="A0A8S3YYV1"/>
<dbReference type="Pfam" id="PF01650">
    <property type="entry name" value="Peptidase_C13"/>
    <property type="match status" value="2"/>
</dbReference>
<comment type="caution">
    <text evidence="3">The sequence shown here is derived from an EMBL/GenBank/DDBJ whole genome shotgun (WGS) entry which is preliminary data.</text>
</comment>
<dbReference type="OrthoDB" id="9973749at2759"/>
<comment type="similarity">
    <text evidence="1">Belongs to the peptidase C13 family.</text>
</comment>
<evidence type="ECO:0000256" key="1">
    <source>
        <dbReference type="ARBA" id="ARBA00009941"/>
    </source>
</evidence>
<proteinExistence type="inferred from homology"/>
<dbReference type="GO" id="GO:0004197">
    <property type="term" value="F:cysteine-type endopeptidase activity"/>
    <property type="evidence" value="ECO:0007669"/>
    <property type="project" value="TreeGrafter"/>
</dbReference>
<feature type="non-terminal residue" evidence="3">
    <location>
        <position position="1"/>
    </location>
</feature>
<dbReference type="Proteomes" id="UP000678393">
    <property type="component" value="Unassembled WGS sequence"/>
</dbReference>
<feature type="signal peptide" evidence="2">
    <location>
        <begin position="1"/>
        <end position="18"/>
    </location>
</feature>
<dbReference type="PANTHER" id="PTHR12000:SF42">
    <property type="entry name" value="LEGUMAIN"/>
    <property type="match status" value="1"/>
</dbReference>